<dbReference type="PANTHER" id="PTHR34219:SF5">
    <property type="entry name" value="BLR4505 PROTEIN"/>
    <property type="match status" value="1"/>
</dbReference>
<dbReference type="EMBL" id="JADWOX010000010">
    <property type="protein sequence ID" value="MBI1684989.1"/>
    <property type="molecule type" value="Genomic_DNA"/>
</dbReference>
<dbReference type="Pfam" id="PF03929">
    <property type="entry name" value="PepSY_TM"/>
    <property type="match status" value="1"/>
</dbReference>
<keyword evidence="2" id="KW-0472">Membrane</keyword>
<proteinExistence type="predicted"/>
<keyword evidence="4" id="KW-1185">Reference proteome</keyword>
<feature type="compositionally biased region" description="Pro residues" evidence="1">
    <location>
        <begin position="12"/>
        <end position="21"/>
    </location>
</feature>
<gene>
    <name evidence="3" type="ORF">I4Q42_15055</name>
</gene>
<feature type="transmembrane region" description="Helical" evidence="2">
    <location>
        <begin position="194"/>
        <end position="217"/>
    </location>
</feature>
<feature type="transmembrane region" description="Helical" evidence="2">
    <location>
        <begin position="162"/>
        <end position="182"/>
    </location>
</feature>
<organism evidence="3 4">
    <name type="scientific">Caulobacter hibisci</name>
    <dbReference type="NCBI Taxonomy" id="2035993"/>
    <lineage>
        <taxon>Bacteria</taxon>
        <taxon>Pseudomonadati</taxon>
        <taxon>Pseudomonadota</taxon>
        <taxon>Alphaproteobacteria</taxon>
        <taxon>Caulobacterales</taxon>
        <taxon>Caulobacteraceae</taxon>
        <taxon>Caulobacter</taxon>
    </lineage>
</organism>
<dbReference type="RefSeq" id="WP_198576903.1">
    <property type="nucleotide sequence ID" value="NZ_JADWOX010000010.1"/>
</dbReference>
<keyword evidence="2" id="KW-0812">Transmembrane</keyword>
<dbReference type="PANTHER" id="PTHR34219">
    <property type="entry name" value="IRON-REGULATED INNER MEMBRANE PROTEIN-RELATED"/>
    <property type="match status" value="1"/>
</dbReference>
<dbReference type="InterPro" id="IPR005625">
    <property type="entry name" value="PepSY-ass_TM"/>
</dbReference>
<evidence type="ECO:0000256" key="2">
    <source>
        <dbReference type="SAM" id="Phobius"/>
    </source>
</evidence>
<comment type="caution">
    <text evidence="3">The sequence shown here is derived from an EMBL/GenBank/DDBJ whole genome shotgun (WGS) entry which is preliminary data.</text>
</comment>
<name>A0ABS0SZW4_9CAUL</name>
<feature type="transmembrane region" description="Helical" evidence="2">
    <location>
        <begin position="258"/>
        <end position="279"/>
    </location>
</feature>
<feature type="transmembrane region" description="Helical" evidence="2">
    <location>
        <begin position="48"/>
        <end position="69"/>
    </location>
</feature>
<evidence type="ECO:0000313" key="3">
    <source>
        <dbReference type="EMBL" id="MBI1684989.1"/>
    </source>
</evidence>
<sequence length="446" mass="49269">MDARNRETPYAPALPPAPEPAKPSASAVKAAKAVRAAVRPTLTFVHRWVGLVIAGFLFISGVTGAVISWDHELDDILNPHLMHARTDGPALPTLDIVKQVEARDPRVIVSYFPLTAEPGETLAIGVDARQDPKTGKHYELGYNQVFIDPATGQEQGRREWGAVWPITTETFVSFLYILHYTLHIPEFWGIDRWGVWLLGGIAVLWTLDCFVGFYLTLPASPTNGRKPAKSFWSRWKPAWQIKTKASAYRINFDIHRAFGLWLWGVLFVVAFTAFSLNLYSEVFYPVMSKISKVSPTPFDTRVPTSHDNPILPKLTYEAIIAKARTDAAARGFTAPVGGAFYSPHYGVYGVAFHKVGDDHGAGGVGPPYLYYDGADGRYLGERLPWKGTAADIFVQAQFPLHSGRILGLPGRILISLTGLVVAALSVTGVVIWLKKRRARVLRKKPA</sequence>
<feature type="region of interest" description="Disordered" evidence="1">
    <location>
        <begin position="1"/>
        <end position="24"/>
    </location>
</feature>
<accession>A0ABS0SZW4</accession>
<evidence type="ECO:0000313" key="4">
    <source>
        <dbReference type="Proteomes" id="UP000639859"/>
    </source>
</evidence>
<evidence type="ECO:0000256" key="1">
    <source>
        <dbReference type="SAM" id="MobiDB-lite"/>
    </source>
</evidence>
<dbReference type="Proteomes" id="UP000639859">
    <property type="component" value="Unassembled WGS sequence"/>
</dbReference>
<reference evidence="3 4" key="1">
    <citation type="submission" date="2020-11" db="EMBL/GenBank/DDBJ databases">
        <title>genome sequence of strain KACC 18849.</title>
        <authorList>
            <person name="Gao J."/>
            <person name="Zhang X."/>
        </authorList>
    </citation>
    <scope>NUCLEOTIDE SEQUENCE [LARGE SCALE GENOMIC DNA]</scope>
    <source>
        <strain evidence="3 4">KACC 18849</strain>
    </source>
</reference>
<protein>
    <submittedName>
        <fullName evidence="3">PepSY domain-containing protein</fullName>
    </submittedName>
</protein>
<feature type="transmembrane region" description="Helical" evidence="2">
    <location>
        <begin position="412"/>
        <end position="433"/>
    </location>
</feature>
<keyword evidence="2" id="KW-1133">Transmembrane helix</keyword>